<comment type="caution">
    <text evidence="9">The sequence shown here is derived from an EMBL/GenBank/DDBJ whole genome shotgun (WGS) entry which is preliminary data.</text>
</comment>
<feature type="transmembrane region" description="Helical" evidence="8">
    <location>
        <begin position="279"/>
        <end position="296"/>
    </location>
</feature>
<evidence type="ECO:0000256" key="4">
    <source>
        <dbReference type="ARBA" id="ARBA00022692"/>
    </source>
</evidence>
<sequence>MKSFYQLNTIFISMVMEAIPFVLVGVLISGLIQTFVTERWISRVVPKNRLLSSLFGCGIGVFFPSCECGIVPITRRLIRKGMPLHAGIAFMLTGPIINPIVLFATYIAFGNDWRMVWIRGGMAIAVAFCVSMTISFLFPRLPFKEEGPHDSVLRESAASSEGPPSSPQAGGHSLPQGGSGAPVLAASAAGALAVAVPQASIWSRLNDVVVHAIEEFFSVGKYLVIGAFIAAGLQTYVPTGTLLRLGGNPVTASLVMILLAFVISLCSEADAFIASSFRGSFTVGALSAFLVFGPMIDIKNTLMLLGTYRTKFVVVLIGLVAVFTLLGSLAVGRLFAG</sequence>
<evidence type="ECO:0000256" key="5">
    <source>
        <dbReference type="ARBA" id="ARBA00022989"/>
    </source>
</evidence>
<gene>
    <name evidence="9" type="ORF">H7C18_15850</name>
</gene>
<feature type="region of interest" description="Disordered" evidence="7">
    <location>
        <begin position="152"/>
        <end position="178"/>
    </location>
</feature>
<evidence type="ECO:0000313" key="9">
    <source>
        <dbReference type="EMBL" id="MBB6732394.1"/>
    </source>
</evidence>
<feature type="compositionally biased region" description="Low complexity" evidence="7">
    <location>
        <begin position="155"/>
        <end position="171"/>
    </location>
</feature>
<dbReference type="GO" id="GO:0005886">
    <property type="term" value="C:plasma membrane"/>
    <property type="evidence" value="ECO:0007669"/>
    <property type="project" value="UniProtKB-SubCell"/>
</dbReference>
<evidence type="ECO:0000256" key="3">
    <source>
        <dbReference type="ARBA" id="ARBA00022475"/>
    </source>
</evidence>
<feature type="transmembrane region" description="Helical" evidence="8">
    <location>
        <begin position="312"/>
        <end position="336"/>
    </location>
</feature>
<dbReference type="InterPro" id="IPR005524">
    <property type="entry name" value="DUF318"/>
</dbReference>
<evidence type="ECO:0000256" key="8">
    <source>
        <dbReference type="SAM" id="Phobius"/>
    </source>
</evidence>
<dbReference type="Proteomes" id="UP000564644">
    <property type="component" value="Unassembled WGS sequence"/>
</dbReference>
<proteinExistence type="inferred from homology"/>
<reference evidence="9 10" key="1">
    <citation type="submission" date="2020-08" db="EMBL/GenBank/DDBJ databases">
        <title>Cohnella phylogeny.</title>
        <authorList>
            <person name="Dunlap C."/>
        </authorList>
    </citation>
    <scope>NUCLEOTIDE SEQUENCE [LARGE SCALE GENOMIC DNA]</scope>
    <source>
        <strain evidence="9 10">CBP 2801</strain>
    </source>
</reference>
<dbReference type="RefSeq" id="WP_185130067.1">
    <property type="nucleotide sequence ID" value="NZ_JACJVO010000020.1"/>
</dbReference>
<keyword evidence="5 8" id="KW-1133">Transmembrane helix</keyword>
<feature type="transmembrane region" description="Helical" evidence="8">
    <location>
        <begin position="86"/>
        <end position="109"/>
    </location>
</feature>
<evidence type="ECO:0000256" key="7">
    <source>
        <dbReference type="SAM" id="MobiDB-lite"/>
    </source>
</evidence>
<keyword evidence="4 8" id="KW-0812">Transmembrane</keyword>
<evidence type="ECO:0000313" key="10">
    <source>
        <dbReference type="Proteomes" id="UP000564644"/>
    </source>
</evidence>
<keyword evidence="3" id="KW-1003">Cell membrane</keyword>
<keyword evidence="6 8" id="KW-0472">Membrane</keyword>
<feature type="transmembrane region" description="Helical" evidence="8">
    <location>
        <begin position="249"/>
        <end position="267"/>
    </location>
</feature>
<evidence type="ECO:0000256" key="1">
    <source>
        <dbReference type="ARBA" id="ARBA00004651"/>
    </source>
</evidence>
<feature type="transmembrane region" description="Helical" evidence="8">
    <location>
        <begin position="7"/>
        <end position="32"/>
    </location>
</feature>
<feature type="transmembrane region" description="Helical" evidence="8">
    <location>
        <begin position="115"/>
        <end position="138"/>
    </location>
</feature>
<name>A0A7X0SM38_9BACL</name>
<dbReference type="AlphaFoldDB" id="A0A7X0SM38"/>
<protein>
    <submittedName>
        <fullName evidence="9">Permease</fullName>
    </submittedName>
</protein>
<dbReference type="PANTHER" id="PTHR34184">
    <property type="entry name" value="UPF0718 PROTEIN YCGR"/>
    <property type="match status" value="1"/>
</dbReference>
<feature type="transmembrane region" description="Helical" evidence="8">
    <location>
        <begin position="52"/>
        <end position="74"/>
    </location>
</feature>
<evidence type="ECO:0000256" key="2">
    <source>
        <dbReference type="ARBA" id="ARBA00006386"/>
    </source>
</evidence>
<keyword evidence="10" id="KW-1185">Reference proteome</keyword>
<accession>A0A7X0SM38</accession>
<comment type="subcellular location">
    <subcellularLocation>
        <location evidence="1">Cell membrane</location>
        <topology evidence="1">Multi-pass membrane protein</topology>
    </subcellularLocation>
</comment>
<dbReference type="EMBL" id="JACJVO010000020">
    <property type="protein sequence ID" value="MBB6732394.1"/>
    <property type="molecule type" value="Genomic_DNA"/>
</dbReference>
<dbReference type="PANTHER" id="PTHR34184:SF4">
    <property type="entry name" value="UPF0718 PROTEIN YCGR"/>
    <property type="match status" value="1"/>
</dbReference>
<comment type="similarity">
    <text evidence="2">Belongs to the UPF0718 family.</text>
</comment>
<dbReference type="Pfam" id="PF03773">
    <property type="entry name" value="ArsP_1"/>
    <property type="match status" value="1"/>
</dbReference>
<evidence type="ECO:0000256" key="6">
    <source>
        <dbReference type="ARBA" id="ARBA00023136"/>
    </source>
</evidence>
<feature type="transmembrane region" description="Helical" evidence="8">
    <location>
        <begin position="219"/>
        <end position="237"/>
    </location>
</feature>
<organism evidence="9 10">
    <name type="scientific">Cohnella zeiphila</name>
    <dbReference type="NCBI Taxonomy" id="2761120"/>
    <lineage>
        <taxon>Bacteria</taxon>
        <taxon>Bacillati</taxon>
        <taxon>Bacillota</taxon>
        <taxon>Bacilli</taxon>
        <taxon>Bacillales</taxon>
        <taxon>Paenibacillaceae</taxon>
        <taxon>Cohnella</taxon>
    </lineage>
</organism>
<dbReference type="InterPro" id="IPR052923">
    <property type="entry name" value="UPF0718"/>
</dbReference>